<dbReference type="InParanoid" id="D3BCA9"/>
<gene>
    <name evidence="1" type="ORF">PPL_06134</name>
</gene>
<evidence type="ECO:0000313" key="1">
    <source>
        <dbReference type="EMBL" id="EFA80899.1"/>
    </source>
</evidence>
<dbReference type="InterPro" id="IPR032675">
    <property type="entry name" value="LRR_dom_sf"/>
</dbReference>
<dbReference type="AlphaFoldDB" id="D3BCA9"/>
<dbReference type="PANTHER" id="PTHR32423:SF24">
    <property type="entry name" value="CCZ1_INTU_HSP4 FIRST LONGIN DOMAIN-CONTAINING PROTEIN-RELATED"/>
    <property type="match status" value="1"/>
</dbReference>
<sequence>MSHLRSPRSKESHSSKIPFSKVDVYDDNGSMPPDTRVLTPIHCQLPSFVQSCIVQHALHQYLALFEQNNILVPLMRRWVSDTAGDRVPSFEKLLTLALVCKSWFKYVSCRLTRFNAAWKGDCSKFDKLESRLILPTPWSLYHVDNILRLTIQELGWNDEQKSNEDRMDIVCDYIDNFPNLTIIVIRTQVGDWVVDCLAERYPHIDIHVKVDFHRKFLYDFGAEEITIDYDFSKFKNIKSIKMKVKQVKMEGDKKIVTENFYNVVRWWQTDSINLRFEYGWGDEDPRIHTRYNTLFRIKTLRHLRIDDDLIELRDLLVAVSECPHIKSLAVAISFCHLGASEDGHGLCKCYGINEHSGVPLDDPENWNRVCKALASNQTIKRLSLRNWCHHYAKHRKITPESQQAFAQIWALNTTIKYLLLDSMRLIVCSQLFESFEINKTITHLLLHNCIRDDYRLELSFMKFAQNNQTITFLSLFNNHVSGGYQYDIEEAFKTNETITHLILPDHMEASKRLFECLIEKDKIQYLGLSSSLRRGVAYETKNHTQEYRTTSKSLCNLFYYANSFVVPRDRTLSNSLWNDVINLIK</sequence>
<dbReference type="GeneID" id="31361618"/>
<dbReference type="OMA" id="EKHAHIS"/>
<dbReference type="FunCoup" id="D3BCA9">
    <property type="interactions" value="11"/>
</dbReference>
<reference evidence="1 2" key="1">
    <citation type="journal article" date="2011" name="Genome Res.">
        <title>Phylogeny-wide analysis of social amoeba genomes highlights ancient origins for complex intercellular communication.</title>
        <authorList>
            <person name="Heidel A.J."/>
            <person name="Lawal H.M."/>
            <person name="Felder M."/>
            <person name="Schilde C."/>
            <person name="Helps N.R."/>
            <person name="Tunggal B."/>
            <person name="Rivero F."/>
            <person name="John U."/>
            <person name="Schleicher M."/>
            <person name="Eichinger L."/>
            <person name="Platzer M."/>
            <person name="Noegel A.A."/>
            <person name="Schaap P."/>
            <person name="Gloeckner G."/>
        </authorList>
    </citation>
    <scope>NUCLEOTIDE SEQUENCE [LARGE SCALE GENOMIC DNA]</scope>
    <source>
        <strain evidence="2">ATCC 26659 / Pp 5 / PN500</strain>
    </source>
</reference>
<evidence type="ECO:0000313" key="2">
    <source>
        <dbReference type="Proteomes" id="UP000001396"/>
    </source>
</evidence>
<accession>D3BCA9</accession>
<organism evidence="1 2">
    <name type="scientific">Heterostelium pallidum (strain ATCC 26659 / Pp 5 / PN500)</name>
    <name type="common">Cellular slime mold</name>
    <name type="synonym">Polysphondylium pallidum</name>
    <dbReference type="NCBI Taxonomy" id="670386"/>
    <lineage>
        <taxon>Eukaryota</taxon>
        <taxon>Amoebozoa</taxon>
        <taxon>Evosea</taxon>
        <taxon>Eumycetozoa</taxon>
        <taxon>Dictyostelia</taxon>
        <taxon>Acytosteliales</taxon>
        <taxon>Acytosteliaceae</taxon>
        <taxon>Heterostelium</taxon>
    </lineage>
</organism>
<keyword evidence="2" id="KW-1185">Reference proteome</keyword>
<dbReference type="RefSeq" id="XP_020433018.1">
    <property type="nucleotide sequence ID" value="XM_020576998.1"/>
</dbReference>
<dbReference type="Gene3D" id="3.80.10.10">
    <property type="entry name" value="Ribonuclease Inhibitor"/>
    <property type="match status" value="1"/>
</dbReference>
<name>D3BCA9_HETP5</name>
<protein>
    <submittedName>
        <fullName evidence="1">Uncharacterized protein</fullName>
    </submittedName>
</protein>
<proteinExistence type="predicted"/>
<comment type="caution">
    <text evidence="1">The sequence shown here is derived from an EMBL/GenBank/DDBJ whole genome shotgun (WGS) entry which is preliminary data.</text>
</comment>
<dbReference type="PANTHER" id="PTHR32423">
    <property type="entry name" value="SAP DOMAIN-CONTAINING PROTEIN-RELATED"/>
    <property type="match status" value="1"/>
</dbReference>
<dbReference type="Proteomes" id="UP000001396">
    <property type="component" value="Unassembled WGS sequence"/>
</dbReference>
<dbReference type="SUPFAM" id="SSF52047">
    <property type="entry name" value="RNI-like"/>
    <property type="match status" value="1"/>
</dbReference>
<dbReference type="EMBL" id="ADBJ01000027">
    <property type="protein sequence ID" value="EFA80899.1"/>
    <property type="molecule type" value="Genomic_DNA"/>
</dbReference>